<dbReference type="EMBL" id="JAIWQS010000006">
    <property type="protein sequence ID" value="KAJ8762721.1"/>
    <property type="molecule type" value="Genomic_DNA"/>
</dbReference>
<dbReference type="Proteomes" id="UP001159364">
    <property type="component" value="Linkage Group LG06"/>
</dbReference>
<dbReference type="PANTHER" id="PTHR35455">
    <property type="entry name" value="UNNAMED PRODUCT"/>
    <property type="match status" value="1"/>
</dbReference>
<organism evidence="1 2">
    <name type="scientific">Erythroxylum novogranatense</name>
    <dbReference type="NCBI Taxonomy" id="1862640"/>
    <lineage>
        <taxon>Eukaryota</taxon>
        <taxon>Viridiplantae</taxon>
        <taxon>Streptophyta</taxon>
        <taxon>Embryophyta</taxon>
        <taxon>Tracheophyta</taxon>
        <taxon>Spermatophyta</taxon>
        <taxon>Magnoliopsida</taxon>
        <taxon>eudicotyledons</taxon>
        <taxon>Gunneridae</taxon>
        <taxon>Pentapetalae</taxon>
        <taxon>rosids</taxon>
        <taxon>fabids</taxon>
        <taxon>Malpighiales</taxon>
        <taxon>Erythroxylaceae</taxon>
        <taxon>Erythroxylum</taxon>
    </lineage>
</organism>
<keyword evidence="2" id="KW-1185">Reference proteome</keyword>
<gene>
    <name evidence="1" type="ORF">K2173_012213</name>
</gene>
<dbReference type="AlphaFoldDB" id="A0AAV8T8L1"/>
<name>A0AAV8T8L1_9ROSI</name>
<evidence type="ECO:0000313" key="1">
    <source>
        <dbReference type="EMBL" id="KAJ8762721.1"/>
    </source>
</evidence>
<reference evidence="1 2" key="1">
    <citation type="submission" date="2021-09" db="EMBL/GenBank/DDBJ databases">
        <title>Genomic insights and catalytic innovation underlie evolution of tropane alkaloids biosynthesis.</title>
        <authorList>
            <person name="Wang Y.-J."/>
            <person name="Tian T."/>
            <person name="Huang J.-P."/>
            <person name="Huang S.-X."/>
        </authorList>
    </citation>
    <scope>NUCLEOTIDE SEQUENCE [LARGE SCALE GENOMIC DNA]</scope>
    <source>
        <strain evidence="1">KIB-2018</strain>
        <tissue evidence="1">Leaf</tissue>
    </source>
</reference>
<protein>
    <submittedName>
        <fullName evidence="1">Uncharacterized protein</fullName>
    </submittedName>
</protein>
<accession>A0AAV8T8L1</accession>
<dbReference type="PANTHER" id="PTHR35455:SF1">
    <property type="entry name" value="AGAP005842-PA"/>
    <property type="match status" value="1"/>
</dbReference>
<sequence>MGFSVRKYLQNAFLVVFILSFLFSTAVLSKSRRPISEMEVKKKKSECYVDVENGLWGQQCRSSAIAIENCVLRCVSPTCYELIYESDPLEEGEKDLTRSQEYKYCMHKLSLGESLEGIKGSFSY</sequence>
<dbReference type="Pfam" id="PF16029">
    <property type="entry name" value="DUF4787"/>
    <property type="match status" value="1"/>
</dbReference>
<proteinExistence type="predicted"/>
<dbReference type="InterPro" id="IPR031985">
    <property type="entry name" value="DUF4787"/>
</dbReference>
<evidence type="ECO:0000313" key="2">
    <source>
        <dbReference type="Proteomes" id="UP001159364"/>
    </source>
</evidence>
<comment type="caution">
    <text evidence="1">The sequence shown here is derived from an EMBL/GenBank/DDBJ whole genome shotgun (WGS) entry which is preliminary data.</text>
</comment>